<dbReference type="GO" id="GO:0000976">
    <property type="term" value="F:transcription cis-regulatory region binding"/>
    <property type="evidence" value="ECO:0007669"/>
    <property type="project" value="TreeGrafter"/>
</dbReference>
<evidence type="ECO:0000256" key="1">
    <source>
        <dbReference type="ARBA" id="ARBA00023015"/>
    </source>
</evidence>
<dbReference type="SMART" id="SM00342">
    <property type="entry name" value="HTH_ARAC"/>
    <property type="match status" value="1"/>
</dbReference>
<dbReference type="GO" id="GO:0005829">
    <property type="term" value="C:cytosol"/>
    <property type="evidence" value="ECO:0007669"/>
    <property type="project" value="TreeGrafter"/>
</dbReference>
<dbReference type="RefSeq" id="WP_235868835.1">
    <property type="nucleotide sequence ID" value="NZ_BJXK01000005.1"/>
</dbReference>
<evidence type="ECO:0000313" key="6">
    <source>
        <dbReference type="Proteomes" id="UP000321113"/>
    </source>
</evidence>
<name>A0A511QPN4_9VIBR</name>
<dbReference type="PRINTS" id="PR00032">
    <property type="entry name" value="HTHARAC"/>
</dbReference>
<sequence>MKSKAFKPAISEEFDQEEDFATGFIPLVRADALNVLVVEFEKRGIDLTEPLKEANISREMLSDNQNMIASKPIMVLTELIYKKSGLFPYVESIRHTLRTVLIPEFVKTLPKNLTIREVLTNFNLLIRDSIPASSQFLEVDETTAWFSTANREQGVTDWREIFTVMYCVELMRSLTNNVEWLPKSVSLRQFKTGDFARNIPSNVQLLFSQKLTKVSIDLELLEQIIDTPYPEPEPREIVWHSTFTDTLYTALQPYVNEQSLNIDMAANLFEMSTRTLQRKLQQEKNSFRAIKNSLMFNTACELMSRNLSLTQVSVQLGYADISHFSRAFKRFSSLTPKLYQTALIKDRDS</sequence>
<dbReference type="Proteomes" id="UP000321113">
    <property type="component" value="Unassembled WGS sequence"/>
</dbReference>
<dbReference type="AlphaFoldDB" id="A0A511QPN4"/>
<proteinExistence type="predicted"/>
<dbReference type="PANTHER" id="PTHR47894:SF4">
    <property type="entry name" value="HTH-TYPE TRANSCRIPTIONAL REGULATOR GADX"/>
    <property type="match status" value="1"/>
</dbReference>
<dbReference type="SUPFAM" id="SSF46689">
    <property type="entry name" value="Homeodomain-like"/>
    <property type="match status" value="1"/>
</dbReference>
<evidence type="ECO:0000256" key="2">
    <source>
        <dbReference type="ARBA" id="ARBA00023125"/>
    </source>
</evidence>
<dbReference type="InterPro" id="IPR020449">
    <property type="entry name" value="Tscrpt_reg_AraC-type_HTH"/>
</dbReference>
<dbReference type="Gene3D" id="1.10.10.60">
    <property type="entry name" value="Homeodomain-like"/>
    <property type="match status" value="1"/>
</dbReference>
<dbReference type="GO" id="GO:0003700">
    <property type="term" value="F:DNA-binding transcription factor activity"/>
    <property type="evidence" value="ECO:0007669"/>
    <property type="project" value="InterPro"/>
</dbReference>
<dbReference type="InterPro" id="IPR009057">
    <property type="entry name" value="Homeodomain-like_sf"/>
</dbReference>
<gene>
    <name evidence="5" type="ORF">VSU01S_15400</name>
</gene>
<evidence type="ECO:0000256" key="3">
    <source>
        <dbReference type="ARBA" id="ARBA00023163"/>
    </source>
</evidence>
<keyword evidence="2" id="KW-0238">DNA-binding</keyword>
<keyword evidence="1" id="KW-0805">Transcription regulation</keyword>
<evidence type="ECO:0000313" key="5">
    <source>
        <dbReference type="EMBL" id="GEM79295.1"/>
    </source>
</evidence>
<evidence type="ECO:0000259" key="4">
    <source>
        <dbReference type="PROSITE" id="PS01124"/>
    </source>
</evidence>
<keyword evidence="3" id="KW-0804">Transcription</keyword>
<dbReference type="InterPro" id="IPR018060">
    <property type="entry name" value="HTH_AraC"/>
</dbReference>
<dbReference type="PANTHER" id="PTHR47894">
    <property type="entry name" value="HTH-TYPE TRANSCRIPTIONAL REGULATOR GADX"/>
    <property type="match status" value="1"/>
</dbReference>
<dbReference type="EMBL" id="BJXK01000005">
    <property type="protein sequence ID" value="GEM79295.1"/>
    <property type="molecule type" value="Genomic_DNA"/>
</dbReference>
<comment type="caution">
    <text evidence="5">The sequence shown here is derived from an EMBL/GenBank/DDBJ whole genome shotgun (WGS) entry which is preliminary data.</text>
</comment>
<feature type="domain" description="HTH araC/xylS-type" evidence="4">
    <location>
        <begin position="245"/>
        <end position="342"/>
    </location>
</feature>
<dbReference type="PROSITE" id="PS01124">
    <property type="entry name" value="HTH_ARAC_FAMILY_2"/>
    <property type="match status" value="1"/>
</dbReference>
<dbReference type="Pfam" id="PF12833">
    <property type="entry name" value="HTH_18"/>
    <property type="match status" value="1"/>
</dbReference>
<organism evidence="5 6">
    <name type="scientific">Vibrio superstes NBRC 103154</name>
    <dbReference type="NCBI Taxonomy" id="1219062"/>
    <lineage>
        <taxon>Bacteria</taxon>
        <taxon>Pseudomonadati</taxon>
        <taxon>Pseudomonadota</taxon>
        <taxon>Gammaproteobacteria</taxon>
        <taxon>Vibrionales</taxon>
        <taxon>Vibrionaceae</taxon>
        <taxon>Vibrio</taxon>
    </lineage>
</organism>
<keyword evidence="6" id="KW-1185">Reference proteome</keyword>
<protein>
    <recommendedName>
        <fullName evidence="4">HTH araC/xylS-type domain-containing protein</fullName>
    </recommendedName>
</protein>
<accession>A0A511QPN4</accession>
<reference evidence="5 6" key="1">
    <citation type="submission" date="2019-07" db="EMBL/GenBank/DDBJ databases">
        <title>Whole genome shotgun sequence of Vibrio superstes NBRC 103154.</title>
        <authorList>
            <person name="Hosoyama A."/>
            <person name="Uohara A."/>
            <person name="Ohji S."/>
            <person name="Ichikawa N."/>
        </authorList>
    </citation>
    <scope>NUCLEOTIDE SEQUENCE [LARGE SCALE GENOMIC DNA]</scope>
    <source>
        <strain evidence="5 6">NBRC 103154</strain>
    </source>
</reference>